<protein>
    <recommendedName>
        <fullName evidence="4">DUF4430 domain-containing protein</fullName>
    </recommendedName>
</protein>
<feature type="compositionally biased region" description="Acidic residues" evidence="1">
    <location>
        <begin position="84"/>
        <end position="96"/>
    </location>
</feature>
<name>A0A1I0W833_9FIRM</name>
<dbReference type="STRING" id="1120918.SAMN05216249_103131"/>
<feature type="region of interest" description="Disordered" evidence="1">
    <location>
        <begin position="77"/>
        <end position="138"/>
    </location>
</feature>
<gene>
    <name evidence="2" type="ORF">SAMN05216249_103131</name>
</gene>
<accession>A0A1I0W833</accession>
<keyword evidence="3" id="KW-1185">Reference proteome</keyword>
<feature type="compositionally biased region" description="Basic and acidic residues" evidence="1">
    <location>
        <begin position="97"/>
        <end position="114"/>
    </location>
</feature>
<proteinExistence type="predicted"/>
<sequence length="801" mass="88716">MPKEPLNTKNIHLGMILMYWKNLIKKHKKLWSALLSFVACVLCVTILAGAVLNSSIAVPDNPIASIDDSHLVKLSGKTEVMTENNEDSVNSDDEKEDDKKDDQDKGADDSKDSEQTTAAGNGKSNNKTAGEGKDDNEYFTTSIEDKTIVYEDEYEFTVTQLREDVKLNSVMVVLNGGKKSAFTGKVTLKKGENTIQVICNYTGSDPKPFNVKSKVYTVNYEKPEHYFKTDINDGGNIYNPKFDFTITQLYPKVFKLKKITVTTNDGEGKKWEAKDRSSGSVDLKKGDNTIKVVCEYEDKHGKTFEDSQEYHQEYDDTNSGGDDPENNGIKIWGLDSGDSYKKDFEFTIHATKDKKPIKAKAYVVEGKSKKLLEGSGNKVDGYTYKIKLGNANDTTNILLIAGGETKNCEITYKLRQINWNTENTEDKTVTESTYSFKASANWNDQAVSSFTVTLKKADGSTVELDKNQKTSSYVAELAMGENTITCTATLEKNDDYDSVTETKEFKITRVEGNNDVPEEGAPTLNCNLSDRPVENGAIQAQQENLSFIVTAKDSKEEWITNAVTIQSSCNYQRKWLNVDQASYDLYLNEGYNTVTITVTDSLNRSSSLSYSINYTPSDAEKPLGKATIKAEATTIGLGLIFSENVEYYKEDTVASKVHELLQENGYSPIANNAGGANYYLKGISGTNGAPLGTPNIPKDLEAKMLELNESDPSIYHPDPSPVYSLSEFDFSSGSGWMYEISYDGGKSYFYPNYSMGAAELQNGCIVRLRFTLYYGCDIGGAASPANGGNQKGGLTNWEKEW</sequence>
<evidence type="ECO:0000256" key="1">
    <source>
        <dbReference type="SAM" id="MobiDB-lite"/>
    </source>
</evidence>
<dbReference type="Proteomes" id="UP000198838">
    <property type="component" value="Unassembled WGS sequence"/>
</dbReference>
<feature type="compositionally biased region" description="Basic and acidic residues" evidence="1">
    <location>
        <begin position="305"/>
        <end position="314"/>
    </location>
</feature>
<organism evidence="2 3">
    <name type="scientific">Acetitomaculum ruminis DSM 5522</name>
    <dbReference type="NCBI Taxonomy" id="1120918"/>
    <lineage>
        <taxon>Bacteria</taxon>
        <taxon>Bacillati</taxon>
        <taxon>Bacillota</taxon>
        <taxon>Clostridia</taxon>
        <taxon>Lachnospirales</taxon>
        <taxon>Lachnospiraceae</taxon>
        <taxon>Acetitomaculum</taxon>
    </lineage>
</organism>
<evidence type="ECO:0008006" key="4">
    <source>
        <dbReference type="Google" id="ProtNLM"/>
    </source>
</evidence>
<dbReference type="AlphaFoldDB" id="A0A1I0W833"/>
<feature type="region of interest" description="Disordered" evidence="1">
    <location>
        <begin position="305"/>
        <end position="327"/>
    </location>
</feature>
<evidence type="ECO:0000313" key="3">
    <source>
        <dbReference type="Proteomes" id="UP000198838"/>
    </source>
</evidence>
<reference evidence="2 3" key="1">
    <citation type="submission" date="2016-10" db="EMBL/GenBank/DDBJ databases">
        <authorList>
            <person name="de Groot N.N."/>
        </authorList>
    </citation>
    <scope>NUCLEOTIDE SEQUENCE [LARGE SCALE GENOMIC DNA]</scope>
    <source>
        <strain evidence="2 3">DSM 5522</strain>
    </source>
</reference>
<dbReference type="EMBL" id="FOJY01000003">
    <property type="protein sequence ID" value="SFA84477.1"/>
    <property type="molecule type" value="Genomic_DNA"/>
</dbReference>
<feature type="compositionally biased region" description="Polar residues" evidence="1">
    <location>
        <begin position="115"/>
        <end position="128"/>
    </location>
</feature>
<evidence type="ECO:0000313" key="2">
    <source>
        <dbReference type="EMBL" id="SFA84477.1"/>
    </source>
</evidence>